<comment type="caution">
    <text evidence="5">The sequence shown here is derived from an EMBL/GenBank/DDBJ whole genome shotgun (WGS) entry which is preliminary data.</text>
</comment>
<organism evidence="5 6">
    <name type="scientific">Myodes glareolus</name>
    <name type="common">Bank vole</name>
    <name type="synonym">Clethrionomys glareolus</name>
    <dbReference type="NCBI Taxonomy" id="447135"/>
    <lineage>
        <taxon>Eukaryota</taxon>
        <taxon>Metazoa</taxon>
        <taxon>Chordata</taxon>
        <taxon>Craniata</taxon>
        <taxon>Vertebrata</taxon>
        <taxon>Euteleostomi</taxon>
        <taxon>Mammalia</taxon>
        <taxon>Eutheria</taxon>
        <taxon>Euarchontoglires</taxon>
        <taxon>Glires</taxon>
        <taxon>Rodentia</taxon>
        <taxon>Myomorpha</taxon>
        <taxon>Muroidea</taxon>
        <taxon>Cricetidae</taxon>
        <taxon>Arvicolinae</taxon>
        <taxon>Myodes</taxon>
    </lineage>
</organism>
<evidence type="ECO:0000313" key="6">
    <source>
        <dbReference type="Proteomes" id="UP001488838"/>
    </source>
</evidence>
<dbReference type="InterPro" id="IPR023621">
    <property type="entry name" value="Ribosomal_eL31_dom_sf"/>
</dbReference>
<evidence type="ECO:0000256" key="2">
    <source>
        <dbReference type="ARBA" id="ARBA00022980"/>
    </source>
</evidence>
<keyword evidence="2" id="KW-0689">Ribosomal protein</keyword>
<dbReference type="AlphaFoldDB" id="A0AAW0JSR5"/>
<dbReference type="Gene3D" id="3.10.440.10">
    <property type="match status" value="1"/>
</dbReference>
<dbReference type="Proteomes" id="UP001488838">
    <property type="component" value="Unassembled WGS sequence"/>
</dbReference>
<keyword evidence="3" id="KW-0687">Ribonucleoprotein</keyword>
<dbReference type="InterPro" id="IPR000054">
    <property type="entry name" value="Ribosomal_eL31"/>
</dbReference>
<dbReference type="GO" id="GO:0002181">
    <property type="term" value="P:cytoplasmic translation"/>
    <property type="evidence" value="ECO:0007669"/>
    <property type="project" value="TreeGrafter"/>
</dbReference>
<proteinExistence type="inferred from homology"/>
<gene>
    <name evidence="5" type="ORF">U0070_003499</name>
</gene>
<accession>A0AAW0JSR5</accession>
<dbReference type="Pfam" id="PF01198">
    <property type="entry name" value="Ribosomal_L31e"/>
    <property type="match status" value="1"/>
</dbReference>
<sequence>MPWPKDVLLKSRDPRIIEVIERPHGDLRRQHLIHKRICGVGFKKHDSQEESQECAVKEMGTPDVCIDTSLNKAIWGKGIGNILYWIHNQGCKVGCNETRVGTARTKAAGKVCNGTRSDPERKRRESREADQCARPVHNDTPDKQGVSRSTQTVVLFFPTLEWVRTLVLNAFPEEESLNETNNTGFEEQAKLLSAPKAACPSEVTGDLSLEGHTEMTVQNGEMAFLFSLVVLGLALSSKLASTYLSNLNT</sequence>
<evidence type="ECO:0000256" key="4">
    <source>
        <dbReference type="SAM" id="MobiDB-lite"/>
    </source>
</evidence>
<keyword evidence="6" id="KW-1185">Reference proteome</keyword>
<reference evidence="5 6" key="1">
    <citation type="journal article" date="2023" name="bioRxiv">
        <title>Conserved and derived expression patterns and positive selection on dental genes reveal complex evolutionary context of ever-growing rodent molars.</title>
        <authorList>
            <person name="Calamari Z.T."/>
            <person name="Song A."/>
            <person name="Cohen E."/>
            <person name="Akter M."/>
            <person name="Roy R.D."/>
            <person name="Hallikas O."/>
            <person name="Christensen M.M."/>
            <person name="Li P."/>
            <person name="Marangoni P."/>
            <person name="Jernvall J."/>
            <person name="Klein O.D."/>
        </authorList>
    </citation>
    <scope>NUCLEOTIDE SEQUENCE [LARGE SCALE GENOMIC DNA]</scope>
    <source>
        <strain evidence="5">V071</strain>
    </source>
</reference>
<dbReference type="GO" id="GO:0022625">
    <property type="term" value="C:cytosolic large ribosomal subunit"/>
    <property type="evidence" value="ECO:0007669"/>
    <property type="project" value="TreeGrafter"/>
</dbReference>
<feature type="compositionally biased region" description="Basic and acidic residues" evidence="4">
    <location>
        <begin position="117"/>
        <end position="142"/>
    </location>
</feature>
<evidence type="ECO:0000256" key="1">
    <source>
        <dbReference type="ARBA" id="ARBA00010808"/>
    </source>
</evidence>
<dbReference type="GO" id="GO:0003735">
    <property type="term" value="F:structural constituent of ribosome"/>
    <property type="evidence" value="ECO:0007669"/>
    <property type="project" value="InterPro"/>
</dbReference>
<dbReference type="EMBL" id="JBBHLL010000019">
    <property type="protein sequence ID" value="KAK7830044.1"/>
    <property type="molecule type" value="Genomic_DNA"/>
</dbReference>
<comment type="similarity">
    <text evidence="1">Belongs to the eukaryotic ribosomal protein eL31 family.</text>
</comment>
<dbReference type="SUPFAM" id="SSF54575">
    <property type="entry name" value="Ribosomal protein L31e"/>
    <property type="match status" value="1"/>
</dbReference>
<protein>
    <submittedName>
        <fullName evidence="5">Uncharacterized protein</fullName>
    </submittedName>
</protein>
<dbReference type="SMART" id="SM01380">
    <property type="entry name" value="Ribosomal_L31e"/>
    <property type="match status" value="1"/>
</dbReference>
<dbReference type="PANTHER" id="PTHR10956">
    <property type="entry name" value="60S RIBOSOMAL PROTEIN L31"/>
    <property type="match status" value="1"/>
</dbReference>
<evidence type="ECO:0000313" key="5">
    <source>
        <dbReference type="EMBL" id="KAK7830044.1"/>
    </source>
</evidence>
<name>A0AAW0JSR5_MYOGA</name>
<evidence type="ECO:0000256" key="3">
    <source>
        <dbReference type="ARBA" id="ARBA00023274"/>
    </source>
</evidence>
<feature type="region of interest" description="Disordered" evidence="4">
    <location>
        <begin position="110"/>
        <end position="145"/>
    </location>
</feature>
<dbReference type="PANTHER" id="PTHR10956:SF0">
    <property type="entry name" value="60S RIBOSOMAL PROTEIN L31"/>
    <property type="match status" value="1"/>
</dbReference>